<keyword evidence="12" id="KW-0325">Glycoprotein</keyword>
<feature type="binding site" evidence="13">
    <location>
        <position position="535"/>
    </location>
    <ligand>
        <name>ATP</name>
        <dbReference type="ChEBI" id="CHEBI:30616"/>
    </ligand>
</feature>
<dbReference type="SUPFAM" id="SSF52058">
    <property type="entry name" value="L domain-like"/>
    <property type="match status" value="1"/>
</dbReference>
<keyword evidence="6" id="KW-0677">Repeat</keyword>
<dbReference type="OMA" id="MRRCACI"/>
<evidence type="ECO:0000313" key="17">
    <source>
        <dbReference type="EMBL" id="PTQ48820.1"/>
    </source>
</evidence>
<accession>A0A2R6XRS9</accession>
<evidence type="ECO:0000256" key="6">
    <source>
        <dbReference type="ARBA" id="ARBA00022737"/>
    </source>
</evidence>
<dbReference type="Gene3D" id="3.30.200.20">
    <property type="entry name" value="Phosphorylase Kinase, domain 1"/>
    <property type="match status" value="1"/>
</dbReference>
<keyword evidence="9 13" id="KW-0067">ATP-binding</keyword>
<dbReference type="InterPro" id="IPR051824">
    <property type="entry name" value="LRR_Rcpt-Like_S/T_Kinase"/>
</dbReference>
<dbReference type="SMART" id="SM00220">
    <property type="entry name" value="S_TKc"/>
    <property type="match status" value="1"/>
</dbReference>
<evidence type="ECO:0000256" key="10">
    <source>
        <dbReference type="ARBA" id="ARBA00022989"/>
    </source>
</evidence>
<evidence type="ECO:0000256" key="11">
    <source>
        <dbReference type="ARBA" id="ARBA00023136"/>
    </source>
</evidence>
<keyword evidence="4" id="KW-0812">Transmembrane</keyword>
<dbReference type="InterPro" id="IPR001611">
    <property type="entry name" value="Leu-rich_rpt"/>
</dbReference>
<evidence type="ECO:0000256" key="4">
    <source>
        <dbReference type="ARBA" id="ARBA00022692"/>
    </source>
</evidence>
<evidence type="ECO:0000256" key="13">
    <source>
        <dbReference type="PROSITE-ProRule" id="PRU10141"/>
    </source>
</evidence>
<dbReference type="Pfam" id="PF00560">
    <property type="entry name" value="LRR_1"/>
    <property type="match status" value="1"/>
</dbReference>
<keyword evidence="8" id="KW-0418">Kinase</keyword>
<dbReference type="PANTHER" id="PTHR48006">
    <property type="entry name" value="LEUCINE-RICH REPEAT-CONTAINING PROTEIN DDB_G0281931-RELATED"/>
    <property type="match status" value="1"/>
</dbReference>
<evidence type="ECO:0000256" key="3">
    <source>
        <dbReference type="ARBA" id="ARBA00022679"/>
    </source>
</evidence>
<evidence type="ECO:0000256" key="8">
    <source>
        <dbReference type="ARBA" id="ARBA00022777"/>
    </source>
</evidence>
<dbReference type="GO" id="GO:0005524">
    <property type="term" value="F:ATP binding"/>
    <property type="evidence" value="ECO:0007669"/>
    <property type="project" value="UniProtKB-UniRule"/>
</dbReference>
<dbReference type="PANTHER" id="PTHR48006:SF51">
    <property type="entry name" value="PROTEIN KINASE DOMAIN-CONTAINING PROTEIN"/>
    <property type="match status" value="1"/>
</dbReference>
<keyword evidence="3" id="KW-0808">Transferase</keyword>
<keyword evidence="10" id="KW-1133">Transmembrane helix</keyword>
<sequence>MATFTVTFKAGIWLLFSIAVSMFSGTFSTVEEGTALTKLLTDWNKDLPTWIPGSDPCDGWENVLCTGRRVTALNLTNLGITGRLPEEIGVLSQLEDLDLSYNNFRGSLPNSLGLCQNMRVLVIQDCPWNTDFPTVITKLPRLEYLEASNAGLTGSIPRQFYNLGSLKHIYLGNNTDLTANLEDFSLFPELLNLSLWRMKFEDSELPPKLSTLSKLQYFNCHDCNLTGGLPESYGELTDLIEFNVRANALTGAIPNSFKKLRNMVAFRVDNNAFLGPFPNWMFDYWPNLTSLLLSNNQFYGMPYNISYLETRFNLTYKMSFMRWDCNYVTGPEPCGRQGQNNCSELTLAYTQGGAGSSGKFSFDQNCWDNVYTNFSAIVGGEVCTGHPLTCEGFYSQVVNRKICPVCPTDQELLLNSTVDNGCLCEYTGSGGSGFPVKTTIGIVVGTLSLCLVLLVIYRRRRRTPFSPDPPSHSSEEKEDDELDGDWKTPVDVQSFSVEELCRITSGFSESQMIGFGGYGRVYSGELPDGRKVAVKLASAGSLQGSKQFRNEVNLLSRLHHRNLVRLEGYCNDKKYQALVYELMKEGNLATHLAAKGSPAKLGNKAEVETRGCLPWYKRVEIAFEVAQGLEYLHSFADPPVIHRDVKPSNILLDENMVAKLADFGLTKEFPELETHISTAPAGTAGYFDPEYFLRQQLTTASDVYAYGVVLLQLVTGQVAIDHRREDETNIIEWVKNRFFLRGIESIIDSKIAEEYSVEAFTKMTELALKCASFSKKDRPTMKEVLAALSPLIYPKKRKTSGSSSDSMDVTISALGTLHLQQLLNGQSDESSTSSGRVRSSSTNIMEFSQDFAPR</sequence>
<dbReference type="Gramene" id="Mp3g15740.1">
    <property type="protein sequence ID" value="Mp3g15740.1.cds"/>
    <property type="gene ID" value="Mp3g15740"/>
</dbReference>
<dbReference type="CDD" id="cd14066">
    <property type="entry name" value="STKc_IRAK"/>
    <property type="match status" value="1"/>
</dbReference>
<evidence type="ECO:0000256" key="2">
    <source>
        <dbReference type="ARBA" id="ARBA00022614"/>
    </source>
</evidence>
<protein>
    <recommendedName>
        <fullName evidence="16">Protein kinase domain-containing protein</fullName>
    </recommendedName>
</protein>
<reference evidence="18" key="1">
    <citation type="journal article" date="2017" name="Cell">
        <title>Insights into land plant evolution garnered from the Marchantia polymorpha genome.</title>
        <authorList>
            <person name="Bowman J.L."/>
            <person name="Kohchi T."/>
            <person name="Yamato K.T."/>
            <person name="Jenkins J."/>
            <person name="Shu S."/>
            <person name="Ishizaki K."/>
            <person name="Yamaoka S."/>
            <person name="Nishihama R."/>
            <person name="Nakamura Y."/>
            <person name="Berger F."/>
            <person name="Adam C."/>
            <person name="Aki S.S."/>
            <person name="Althoff F."/>
            <person name="Araki T."/>
            <person name="Arteaga-Vazquez M.A."/>
            <person name="Balasubrmanian S."/>
            <person name="Barry K."/>
            <person name="Bauer D."/>
            <person name="Boehm C.R."/>
            <person name="Briginshaw L."/>
            <person name="Caballero-Perez J."/>
            <person name="Catarino B."/>
            <person name="Chen F."/>
            <person name="Chiyoda S."/>
            <person name="Chovatia M."/>
            <person name="Davies K.M."/>
            <person name="Delmans M."/>
            <person name="Demura T."/>
            <person name="Dierschke T."/>
            <person name="Dolan L."/>
            <person name="Dorantes-Acosta A.E."/>
            <person name="Eklund D.M."/>
            <person name="Florent S.N."/>
            <person name="Flores-Sandoval E."/>
            <person name="Fujiyama A."/>
            <person name="Fukuzawa H."/>
            <person name="Galik B."/>
            <person name="Grimanelli D."/>
            <person name="Grimwood J."/>
            <person name="Grossniklaus U."/>
            <person name="Hamada T."/>
            <person name="Haseloff J."/>
            <person name="Hetherington A.J."/>
            <person name="Higo A."/>
            <person name="Hirakawa Y."/>
            <person name="Hundley H.N."/>
            <person name="Ikeda Y."/>
            <person name="Inoue K."/>
            <person name="Inoue S.I."/>
            <person name="Ishida S."/>
            <person name="Jia Q."/>
            <person name="Kakita M."/>
            <person name="Kanazawa T."/>
            <person name="Kawai Y."/>
            <person name="Kawashima T."/>
            <person name="Kennedy M."/>
            <person name="Kinose K."/>
            <person name="Kinoshita T."/>
            <person name="Kohara Y."/>
            <person name="Koide E."/>
            <person name="Komatsu K."/>
            <person name="Kopischke S."/>
            <person name="Kubo M."/>
            <person name="Kyozuka J."/>
            <person name="Lagercrantz U."/>
            <person name="Lin S.S."/>
            <person name="Lindquist E."/>
            <person name="Lipzen A.M."/>
            <person name="Lu C.W."/>
            <person name="De Luna E."/>
            <person name="Martienssen R.A."/>
            <person name="Minamino N."/>
            <person name="Mizutani M."/>
            <person name="Mizutani M."/>
            <person name="Mochizuki N."/>
            <person name="Monte I."/>
            <person name="Mosher R."/>
            <person name="Nagasaki H."/>
            <person name="Nakagami H."/>
            <person name="Naramoto S."/>
            <person name="Nishitani K."/>
            <person name="Ohtani M."/>
            <person name="Okamoto T."/>
            <person name="Okumura M."/>
            <person name="Phillips J."/>
            <person name="Pollak B."/>
            <person name="Reinders A."/>
            <person name="Rovekamp M."/>
            <person name="Sano R."/>
            <person name="Sawa S."/>
            <person name="Schmid M.W."/>
            <person name="Shirakawa M."/>
            <person name="Solano R."/>
            <person name="Spunde A."/>
            <person name="Suetsugu N."/>
            <person name="Sugano S."/>
            <person name="Sugiyama A."/>
            <person name="Sun R."/>
            <person name="Suzuki Y."/>
            <person name="Takenaka M."/>
            <person name="Takezawa D."/>
            <person name="Tomogane H."/>
            <person name="Tsuzuki M."/>
            <person name="Ueda T."/>
            <person name="Umeda M."/>
            <person name="Ward J.M."/>
            <person name="Watanabe Y."/>
            <person name="Yazaki K."/>
            <person name="Yokoyama R."/>
            <person name="Yoshitake Y."/>
            <person name="Yotsui I."/>
            <person name="Zachgo S."/>
            <person name="Schmutz J."/>
        </authorList>
    </citation>
    <scope>NUCLEOTIDE SEQUENCE [LARGE SCALE GENOMIC DNA]</scope>
    <source>
        <strain evidence="18">Tak-1</strain>
    </source>
</reference>
<evidence type="ECO:0000256" key="5">
    <source>
        <dbReference type="ARBA" id="ARBA00022729"/>
    </source>
</evidence>
<dbReference type="GO" id="GO:0004672">
    <property type="term" value="F:protein kinase activity"/>
    <property type="evidence" value="ECO:0000318"/>
    <property type="project" value="GO_Central"/>
</dbReference>
<evidence type="ECO:0000256" key="14">
    <source>
        <dbReference type="SAM" id="MobiDB-lite"/>
    </source>
</evidence>
<proteinExistence type="predicted"/>
<dbReference type="Gene3D" id="1.10.510.10">
    <property type="entry name" value="Transferase(Phosphotransferase) domain 1"/>
    <property type="match status" value="1"/>
</dbReference>
<dbReference type="GO" id="GO:0045088">
    <property type="term" value="P:regulation of innate immune response"/>
    <property type="evidence" value="ECO:0000318"/>
    <property type="project" value="GO_Central"/>
</dbReference>
<evidence type="ECO:0000256" key="9">
    <source>
        <dbReference type="ARBA" id="ARBA00022840"/>
    </source>
</evidence>
<comment type="subcellular location">
    <subcellularLocation>
        <location evidence="1">Membrane</location>
    </subcellularLocation>
</comment>
<keyword evidence="7 13" id="KW-0547">Nucleotide-binding</keyword>
<evidence type="ECO:0000256" key="15">
    <source>
        <dbReference type="SAM" id="SignalP"/>
    </source>
</evidence>
<name>A0A2R6XRS9_MARPO</name>
<dbReference type="PROSITE" id="PS00107">
    <property type="entry name" value="PROTEIN_KINASE_ATP"/>
    <property type="match status" value="1"/>
</dbReference>
<dbReference type="PROSITE" id="PS51450">
    <property type="entry name" value="LRR"/>
    <property type="match status" value="1"/>
</dbReference>
<dbReference type="PROSITE" id="PS50011">
    <property type="entry name" value="PROTEIN_KINASE_DOM"/>
    <property type="match status" value="1"/>
</dbReference>
<dbReference type="Pfam" id="PF00069">
    <property type="entry name" value="Pkinase"/>
    <property type="match status" value="1"/>
</dbReference>
<keyword evidence="11" id="KW-0472">Membrane</keyword>
<evidence type="ECO:0000313" key="18">
    <source>
        <dbReference type="Proteomes" id="UP000244005"/>
    </source>
</evidence>
<dbReference type="InterPro" id="IPR000719">
    <property type="entry name" value="Prot_kinase_dom"/>
</dbReference>
<keyword evidence="2" id="KW-0433">Leucine-rich repeat</keyword>
<keyword evidence="18" id="KW-1185">Reference proteome</keyword>
<dbReference type="SUPFAM" id="SSF56112">
    <property type="entry name" value="Protein kinase-like (PK-like)"/>
    <property type="match status" value="1"/>
</dbReference>
<organism evidence="17 18">
    <name type="scientific">Marchantia polymorpha</name>
    <name type="common">Common liverwort</name>
    <name type="synonym">Marchantia aquatica</name>
    <dbReference type="NCBI Taxonomy" id="3197"/>
    <lineage>
        <taxon>Eukaryota</taxon>
        <taxon>Viridiplantae</taxon>
        <taxon>Streptophyta</taxon>
        <taxon>Embryophyta</taxon>
        <taxon>Marchantiophyta</taxon>
        <taxon>Marchantiopsida</taxon>
        <taxon>Marchantiidae</taxon>
        <taxon>Marchantiales</taxon>
        <taxon>Marchantiaceae</taxon>
        <taxon>Marchantia</taxon>
    </lineage>
</organism>
<dbReference type="Gene3D" id="3.80.10.10">
    <property type="entry name" value="Ribonuclease Inhibitor"/>
    <property type="match status" value="2"/>
</dbReference>
<dbReference type="Proteomes" id="UP000244005">
    <property type="component" value="Unassembled WGS sequence"/>
</dbReference>
<dbReference type="PROSITE" id="PS00108">
    <property type="entry name" value="PROTEIN_KINASE_ST"/>
    <property type="match status" value="1"/>
</dbReference>
<evidence type="ECO:0000256" key="1">
    <source>
        <dbReference type="ARBA" id="ARBA00004370"/>
    </source>
</evidence>
<dbReference type="InterPro" id="IPR008271">
    <property type="entry name" value="Ser/Thr_kinase_AS"/>
</dbReference>
<feature type="chain" id="PRO_5015307238" description="Protein kinase domain-containing protein" evidence="15">
    <location>
        <begin position="29"/>
        <end position="854"/>
    </location>
</feature>
<dbReference type="InterPro" id="IPR017441">
    <property type="entry name" value="Protein_kinase_ATP_BS"/>
</dbReference>
<dbReference type="InterPro" id="IPR011009">
    <property type="entry name" value="Kinase-like_dom_sf"/>
</dbReference>
<evidence type="ECO:0000256" key="7">
    <source>
        <dbReference type="ARBA" id="ARBA00022741"/>
    </source>
</evidence>
<dbReference type="AlphaFoldDB" id="A0A2R6XRS9"/>
<keyword evidence="5 15" id="KW-0732">Signal</keyword>
<dbReference type="GO" id="GO:0016020">
    <property type="term" value="C:membrane"/>
    <property type="evidence" value="ECO:0007669"/>
    <property type="project" value="UniProtKB-SubCell"/>
</dbReference>
<dbReference type="FunFam" id="3.80.10.10:FF:000041">
    <property type="entry name" value="LRR receptor-like serine/threonine-protein kinase ERECTA"/>
    <property type="match status" value="2"/>
</dbReference>
<evidence type="ECO:0000259" key="16">
    <source>
        <dbReference type="PROSITE" id="PS50011"/>
    </source>
</evidence>
<evidence type="ECO:0000256" key="12">
    <source>
        <dbReference type="ARBA" id="ARBA00023180"/>
    </source>
</evidence>
<dbReference type="InterPro" id="IPR032675">
    <property type="entry name" value="LRR_dom_sf"/>
</dbReference>
<dbReference type="OrthoDB" id="1922778at2759"/>
<feature type="signal peptide" evidence="15">
    <location>
        <begin position="1"/>
        <end position="28"/>
    </location>
</feature>
<dbReference type="EMBL" id="KZ772676">
    <property type="protein sequence ID" value="PTQ48820.1"/>
    <property type="molecule type" value="Genomic_DNA"/>
</dbReference>
<dbReference type="FunFam" id="3.30.200.20:FF:000162">
    <property type="entry name" value="Adenine nucleotide alpha hydrolase-like domain kinase"/>
    <property type="match status" value="1"/>
</dbReference>
<feature type="domain" description="Protein kinase" evidence="16">
    <location>
        <begin position="507"/>
        <end position="792"/>
    </location>
</feature>
<feature type="region of interest" description="Disordered" evidence="14">
    <location>
        <begin position="465"/>
        <end position="484"/>
    </location>
</feature>
<gene>
    <name evidence="17" type="ORF">MARPO_0004s0098</name>
</gene>